<dbReference type="InterPro" id="IPR012337">
    <property type="entry name" value="RNaseH-like_sf"/>
</dbReference>
<accession>A0A6C0E3Q1</accession>
<sequence>MVKIFVFDTETTGIVSMNHLSYDAKRQVEKNLLNTDIHISFPEWQQWIKSWPFITQLSYIVYDTERPKDAKIFNKYIDLDVSVEIEEGASKITHMYKSREDAIRKGVDPDSTPGLFILNKIKKDTPELFVHIRDAMYELMSDLLQCQYIVSHNVDFDKKMILAELYRVGHLSAFATILANNRFVCTMQKTINMCKITAISKKGNPYYKFPKLSEAYETLFGYKPTGKALHNALIDVVICLRIFCKLGEPLDIDIQGMNKQITELINSISPPEYRYKYITPKEPNFITLRSGNIVYKL</sequence>
<evidence type="ECO:0000313" key="1">
    <source>
        <dbReference type="EMBL" id="QHT22909.1"/>
    </source>
</evidence>
<dbReference type="SUPFAM" id="SSF53098">
    <property type="entry name" value="Ribonuclease H-like"/>
    <property type="match status" value="1"/>
</dbReference>
<protein>
    <recommendedName>
        <fullName evidence="2">Exonuclease domain-containing protein</fullName>
    </recommendedName>
</protein>
<dbReference type="Gene3D" id="3.30.420.10">
    <property type="entry name" value="Ribonuclease H-like superfamily/Ribonuclease H"/>
    <property type="match status" value="1"/>
</dbReference>
<name>A0A6C0E3Q1_9ZZZZ</name>
<dbReference type="CDD" id="cd06127">
    <property type="entry name" value="DEDDh"/>
    <property type="match status" value="1"/>
</dbReference>
<evidence type="ECO:0008006" key="2">
    <source>
        <dbReference type="Google" id="ProtNLM"/>
    </source>
</evidence>
<organism evidence="1">
    <name type="scientific">viral metagenome</name>
    <dbReference type="NCBI Taxonomy" id="1070528"/>
    <lineage>
        <taxon>unclassified sequences</taxon>
        <taxon>metagenomes</taxon>
        <taxon>organismal metagenomes</taxon>
    </lineage>
</organism>
<dbReference type="InterPro" id="IPR036397">
    <property type="entry name" value="RNaseH_sf"/>
</dbReference>
<reference evidence="1" key="1">
    <citation type="journal article" date="2020" name="Nature">
        <title>Giant virus diversity and host interactions through global metagenomics.</title>
        <authorList>
            <person name="Schulz F."/>
            <person name="Roux S."/>
            <person name="Paez-Espino D."/>
            <person name="Jungbluth S."/>
            <person name="Walsh D.A."/>
            <person name="Denef V.J."/>
            <person name="McMahon K.D."/>
            <person name="Konstantinidis K.T."/>
            <person name="Eloe-Fadrosh E.A."/>
            <person name="Kyrpides N.C."/>
            <person name="Woyke T."/>
        </authorList>
    </citation>
    <scope>NUCLEOTIDE SEQUENCE</scope>
    <source>
        <strain evidence="1">GVMAG-M-3300023179-114</strain>
    </source>
</reference>
<dbReference type="GO" id="GO:0003676">
    <property type="term" value="F:nucleic acid binding"/>
    <property type="evidence" value="ECO:0007669"/>
    <property type="project" value="InterPro"/>
</dbReference>
<dbReference type="AlphaFoldDB" id="A0A6C0E3Q1"/>
<dbReference type="EMBL" id="MN739721">
    <property type="protein sequence ID" value="QHT22909.1"/>
    <property type="molecule type" value="Genomic_DNA"/>
</dbReference>
<proteinExistence type="predicted"/>